<reference evidence="1" key="1">
    <citation type="submission" date="2014-11" db="EMBL/GenBank/DDBJ databases">
        <authorList>
            <person name="Amaro Gonzalez C."/>
        </authorList>
    </citation>
    <scope>NUCLEOTIDE SEQUENCE</scope>
</reference>
<protein>
    <submittedName>
        <fullName evidence="1">Uncharacterized protein</fullName>
    </submittedName>
</protein>
<sequence length="65" mass="7019">MYTSLEIPRGLPRYKTSDNPTISLTQLLPKYGSGKQSDNKLIQVASVELFSGAKSSLKRTVGSGC</sequence>
<evidence type="ECO:0000313" key="1">
    <source>
        <dbReference type="EMBL" id="JAH72718.1"/>
    </source>
</evidence>
<accession>A0A0E9V634</accession>
<proteinExistence type="predicted"/>
<reference evidence="1" key="2">
    <citation type="journal article" date="2015" name="Fish Shellfish Immunol.">
        <title>Early steps in the European eel (Anguilla anguilla)-Vibrio vulnificus interaction in the gills: Role of the RtxA13 toxin.</title>
        <authorList>
            <person name="Callol A."/>
            <person name="Pajuelo D."/>
            <person name="Ebbesson L."/>
            <person name="Teles M."/>
            <person name="MacKenzie S."/>
            <person name="Amaro C."/>
        </authorList>
    </citation>
    <scope>NUCLEOTIDE SEQUENCE</scope>
</reference>
<dbReference type="EMBL" id="GBXM01035859">
    <property type="protein sequence ID" value="JAH72718.1"/>
    <property type="molecule type" value="Transcribed_RNA"/>
</dbReference>
<dbReference type="AlphaFoldDB" id="A0A0E9V634"/>
<name>A0A0E9V634_ANGAN</name>
<organism evidence="1">
    <name type="scientific">Anguilla anguilla</name>
    <name type="common">European freshwater eel</name>
    <name type="synonym">Muraena anguilla</name>
    <dbReference type="NCBI Taxonomy" id="7936"/>
    <lineage>
        <taxon>Eukaryota</taxon>
        <taxon>Metazoa</taxon>
        <taxon>Chordata</taxon>
        <taxon>Craniata</taxon>
        <taxon>Vertebrata</taxon>
        <taxon>Euteleostomi</taxon>
        <taxon>Actinopterygii</taxon>
        <taxon>Neopterygii</taxon>
        <taxon>Teleostei</taxon>
        <taxon>Anguilliformes</taxon>
        <taxon>Anguillidae</taxon>
        <taxon>Anguilla</taxon>
    </lineage>
</organism>